<evidence type="ECO:0000313" key="2">
    <source>
        <dbReference type="EMBL" id="KNC46648.1"/>
    </source>
</evidence>
<dbReference type="STRING" id="461836.A0A0L0D5S1"/>
<dbReference type="RefSeq" id="XP_013760421.1">
    <property type="nucleotide sequence ID" value="XM_013904967.1"/>
</dbReference>
<organism evidence="2 3">
    <name type="scientific">Thecamonas trahens ATCC 50062</name>
    <dbReference type="NCBI Taxonomy" id="461836"/>
    <lineage>
        <taxon>Eukaryota</taxon>
        <taxon>Apusozoa</taxon>
        <taxon>Apusomonadida</taxon>
        <taxon>Apusomonadidae</taxon>
        <taxon>Thecamonas</taxon>
    </lineage>
</organism>
<dbReference type="GO" id="GO:0016810">
    <property type="term" value="F:hydrolase activity, acting on carbon-nitrogen (but not peptide) bonds"/>
    <property type="evidence" value="ECO:0007669"/>
    <property type="project" value="TreeGrafter"/>
</dbReference>
<dbReference type="InterPro" id="IPR029130">
    <property type="entry name" value="Acid_ceramidase_N"/>
</dbReference>
<dbReference type="Pfam" id="PF15508">
    <property type="entry name" value="NAAA-beta"/>
    <property type="match status" value="1"/>
</dbReference>
<proteinExistence type="predicted"/>
<protein>
    <submittedName>
        <fullName evidence="2">N-acylethanolamine-hydrolyzing acid amidase</fullName>
    </submittedName>
</protein>
<accession>A0A0L0D5S1</accession>
<dbReference type="GeneID" id="25562720"/>
<sequence>MPAKATGFAGLPAGNVTTFTIDLDSPPEDHFKAVTEAYKEQIGALLAFIAQAIPSKYVPLAEKVAADVEFVFGAEVAGELRGMAATSGYSLGEITLLNVLYELTAYCTSIVTKTADGRLVHARNLDYGLSPALANVTYHAVFVRGNTTVFEATTFAGFAGVLTGMSKTISVTVDERDQGFPWENAFAALFEGGKAVTFLIRELLESASPVAYDAAVTTLSRTPLIAPSYVIVGGGTENDGTIIARNRYDAAGYLELQPLSATPWIVVTNYDMWKPDNPKDPRRTYALEHLSAIGAAHLTPMALLDVIATPPVLNHKTVYSIVACVGTQEYVSYLRA</sequence>
<dbReference type="EMBL" id="GL349443">
    <property type="protein sequence ID" value="KNC46648.1"/>
    <property type="molecule type" value="Genomic_DNA"/>
</dbReference>
<keyword evidence="3" id="KW-1185">Reference proteome</keyword>
<evidence type="ECO:0000313" key="3">
    <source>
        <dbReference type="Proteomes" id="UP000054408"/>
    </source>
</evidence>
<name>A0A0L0D5S1_THETB</name>
<dbReference type="OrthoDB" id="5273684at2759"/>
<dbReference type="Proteomes" id="UP000054408">
    <property type="component" value="Unassembled WGS sequence"/>
</dbReference>
<reference evidence="2 3" key="1">
    <citation type="submission" date="2010-05" db="EMBL/GenBank/DDBJ databases">
        <title>The Genome Sequence of Thecamonas trahens ATCC 50062.</title>
        <authorList>
            <consortium name="The Broad Institute Genome Sequencing Platform"/>
            <person name="Russ C."/>
            <person name="Cuomo C."/>
            <person name="Shea T."/>
            <person name="Young S.K."/>
            <person name="Zeng Q."/>
            <person name="Koehrsen M."/>
            <person name="Haas B."/>
            <person name="Borodovsky M."/>
            <person name="Guigo R."/>
            <person name="Alvarado L."/>
            <person name="Berlin A."/>
            <person name="Bochicchio J."/>
            <person name="Borenstein D."/>
            <person name="Chapman S."/>
            <person name="Chen Z."/>
            <person name="Freedman E."/>
            <person name="Gellesch M."/>
            <person name="Goldberg J."/>
            <person name="Griggs A."/>
            <person name="Gujja S."/>
            <person name="Heilman E."/>
            <person name="Heiman D."/>
            <person name="Hepburn T."/>
            <person name="Howarth C."/>
            <person name="Jen D."/>
            <person name="Larson L."/>
            <person name="Mehta T."/>
            <person name="Park D."/>
            <person name="Pearson M."/>
            <person name="Roberts A."/>
            <person name="Saif S."/>
            <person name="Shenoy N."/>
            <person name="Sisk P."/>
            <person name="Stolte C."/>
            <person name="Sykes S."/>
            <person name="Thomson T."/>
            <person name="Walk T."/>
            <person name="White J."/>
            <person name="Yandava C."/>
            <person name="Burger G."/>
            <person name="Gray M.W."/>
            <person name="Holland P.W.H."/>
            <person name="King N."/>
            <person name="Lang F.B.F."/>
            <person name="Roger A.J."/>
            <person name="Ruiz-Trillo I."/>
            <person name="Lander E."/>
            <person name="Nusbaum C."/>
        </authorList>
    </citation>
    <scope>NUCLEOTIDE SEQUENCE [LARGE SCALE GENOMIC DNA]</scope>
    <source>
        <strain evidence="2 3">ATCC 50062</strain>
    </source>
</reference>
<dbReference type="PANTHER" id="PTHR28583:SF4">
    <property type="entry name" value="N-ACYLETHANOLAMINE-HYDROLYZING ACID AMIDASE"/>
    <property type="match status" value="1"/>
</dbReference>
<dbReference type="OMA" id="GQDHINM"/>
<gene>
    <name evidence="2" type="ORF">AMSG_03085</name>
</gene>
<dbReference type="AlphaFoldDB" id="A0A0L0D5S1"/>
<dbReference type="Gene3D" id="3.60.60.10">
    <property type="entry name" value="Penicillin V Acylase, Chain A"/>
    <property type="match status" value="1"/>
</dbReference>
<evidence type="ECO:0000259" key="1">
    <source>
        <dbReference type="Pfam" id="PF15508"/>
    </source>
</evidence>
<feature type="domain" description="Acid ceramidase N-terminal" evidence="1">
    <location>
        <begin position="15"/>
        <end position="69"/>
    </location>
</feature>
<dbReference type="PANTHER" id="PTHR28583">
    <property type="entry name" value="ACID AMIDASE"/>
    <property type="match status" value="1"/>
</dbReference>
<dbReference type="eggNOG" id="ENOG502QT7H">
    <property type="taxonomic scope" value="Eukaryota"/>
</dbReference>